<feature type="binding site" evidence="2">
    <location>
        <position position="67"/>
    </location>
    <ligand>
        <name>Fe cation</name>
        <dbReference type="ChEBI" id="CHEBI:24875"/>
        <label>2</label>
    </ligand>
</feature>
<feature type="active site" description="Proton donor" evidence="1">
    <location>
        <position position="68"/>
    </location>
</feature>
<evidence type="ECO:0000313" key="4">
    <source>
        <dbReference type="Proteomes" id="UP000676194"/>
    </source>
</evidence>
<dbReference type="AlphaFoldDB" id="A0A8E6BA09"/>
<evidence type="ECO:0000256" key="1">
    <source>
        <dbReference type="PIRSR" id="PIRSR004789-50"/>
    </source>
</evidence>
<dbReference type="GO" id="GO:0004113">
    <property type="term" value="F:2',3'-cyclic-nucleotide 3'-phosphodiesterase activity"/>
    <property type="evidence" value="ECO:0007669"/>
    <property type="project" value="TreeGrafter"/>
</dbReference>
<feature type="binding site" evidence="2">
    <location>
        <position position="40"/>
    </location>
    <ligand>
        <name>Fe cation</name>
        <dbReference type="ChEBI" id="CHEBI:24875"/>
        <label>1</label>
    </ligand>
</feature>
<gene>
    <name evidence="3" type="ORF">KIH39_12200</name>
</gene>
<feature type="binding site" evidence="2">
    <location>
        <position position="178"/>
    </location>
    <ligand>
        <name>Fe cation</name>
        <dbReference type="ChEBI" id="CHEBI:24875"/>
        <label>1</label>
    </ligand>
</feature>
<keyword evidence="4" id="KW-1185">Reference proteome</keyword>
<dbReference type="EMBL" id="CP074694">
    <property type="protein sequence ID" value="QVL34632.1"/>
    <property type="molecule type" value="Genomic_DNA"/>
</dbReference>
<dbReference type="PANTHER" id="PTHR36303">
    <property type="entry name" value="2',3'-CYCLIC-NUCLEOTIDE 2'-PHOSPHODIESTERASE"/>
    <property type="match status" value="1"/>
</dbReference>
<accession>A0A8E6BA09</accession>
<proteinExistence type="predicted"/>
<keyword evidence="2" id="KW-0479">Metal-binding</keyword>
<feature type="binding site" evidence="2">
    <location>
        <position position="8"/>
    </location>
    <ligand>
        <name>Fe cation</name>
        <dbReference type="ChEBI" id="CHEBI:24875"/>
        <label>1</label>
    </ligand>
</feature>
<name>A0A8E6BA09_9BACT</name>
<dbReference type="PANTHER" id="PTHR36303:SF1">
    <property type="entry name" value="2',3'-CYCLIC-NUCLEOTIDE 2'-PHOSPHODIESTERASE"/>
    <property type="match status" value="1"/>
</dbReference>
<dbReference type="SUPFAM" id="SSF56300">
    <property type="entry name" value="Metallo-dependent phosphatases"/>
    <property type="match status" value="1"/>
</dbReference>
<feature type="binding site" evidence="2">
    <location>
        <position position="176"/>
    </location>
    <ligand>
        <name>Fe cation</name>
        <dbReference type="ChEBI" id="CHEBI:24875"/>
        <label>2</label>
    </ligand>
</feature>
<dbReference type="RefSeq" id="WP_213499801.1">
    <property type="nucleotide sequence ID" value="NZ_CP074694.1"/>
</dbReference>
<dbReference type="Pfam" id="PF13277">
    <property type="entry name" value="YmdB"/>
    <property type="match status" value="1"/>
</dbReference>
<evidence type="ECO:0000256" key="2">
    <source>
        <dbReference type="PIRSR" id="PIRSR004789-51"/>
    </source>
</evidence>
<dbReference type="KEGG" id="tsph:KIH39_12200"/>
<reference evidence="3" key="1">
    <citation type="submission" date="2021-05" db="EMBL/GenBank/DDBJ databases">
        <title>Complete genome sequence of the cellulolytic planctomycete Telmatocola sphagniphila SP2T and characterization of the first cellulase from planctomycetes.</title>
        <authorList>
            <person name="Rakitin A.L."/>
            <person name="Beletsky A.V."/>
            <person name="Naumoff D.G."/>
            <person name="Kulichevskaya I.S."/>
            <person name="Mardanov A.V."/>
            <person name="Ravin N.V."/>
            <person name="Dedysh S.N."/>
        </authorList>
    </citation>
    <scope>NUCLEOTIDE SEQUENCE</scope>
    <source>
        <strain evidence="3">SP2T</strain>
    </source>
</reference>
<feature type="binding site" evidence="2">
    <location>
        <position position="39"/>
    </location>
    <ligand>
        <name>Fe cation</name>
        <dbReference type="ChEBI" id="CHEBI:24875"/>
        <label>1</label>
    </ligand>
</feature>
<feature type="binding site" evidence="2">
    <location>
        <position position="151"/>
    </location>
    <ligand>
        <name>Fe cation</name>
        <dbReference type="ChEBI" id="CHEBI:24875"/>
        <label>2</label>
    </ligand>
</feature>
<protein>
    <submittedName>
        <fullName evidence="3">YmdB family metallophosphoesterase</fullName>
    </submittedName>
</protein>
<dbReference type="InterPro" id="IPR029052">
    <property type="entry name" value="Metallo-depent_PP-like"/>
</dbReference>
<organism evidence="3 4">
    <name type="scientific">Telmatocola sphagniphila</name>
    <dbReference type="NCBI Taxonomy" id="1123043"/>
    <lineage>
        <taxon>Bacteria</taxon>
        <taxon>Pseudomonadati</taxon>
        <taxon>Planctomycetota</taxon>
        <taxon>Planctomycetia</taxon>
        <taxon>Gemmatales</taxon>
        <taxon>Gemmataceae</taxon>
    </lineage>
</organism>
<dbReference type="PIRSF" id="PIRSF004789">
    <property type="entry name" value="DR1281"/>
    <property type="match status" value="1"/>
</dbReference>
<sequence length="281" mass="30401">MRLLFIGDIVGTPGLKLIKQAVPALRAEQSLDFVIANAENVASGSGMYPSNFHALRRAGVDGLTMGDHVFRRPDILPILTSGEPVVKPANFPSDAPGKNFAVLKNERGHSLAIVSLLGRLFMKAVDCPLRTLDLLLPEIRKQTTNILVDFHAEATGEKYQARHYFAGRVSAIVGTHTHVVTADAQVTPEGTAYISDVGMTGGHAGILGRKAKPIVEHALNMIPTNFDVEEEDPRMNGVLLEIDENTGKALSIQQIEWTQQGSQLMPLRTCSGPLLKNANPD</sequence>
<evidence type="ECO:0000313" key="3">
    <source>
        <dbReference type="EMBL" id="QVL34632.1"/>
    </source>
</evidence>
<dbReference type="GO" id="GO:0046872">
    <property type="term" value="F:metal ion binding"/>
    <property type="evidence" value="ECO:0007669"/>
    <property type="project" value="UniProtKB-KW"/>
</dbReference>
<dbReference type="InterPro" id="IPR005235">
    <property type="entry name" value="YmdB-like"/>
</dbReference>
<feature type="binding site" evidence="2">
    <location>
        <position position="39"/>
    </location>
    <ligand>
        <name>Fe cation</name>
        <dbReference type="ChEBI" id="CHEBI:24875"/>
        <label>2</label>
    </ligand>
</feature>
<dbReference type="Gene3D" id="3.60.21.10">
    <property type="match status" value="1"/>
</dbReference>
<dbReference type="Proteomes" id="UP000676194">
    <property type="component" value="Chromosome"/>
</dbReference>